<protein>
    <recommendedName>
        <fullName evidence="1">Complex 1 LYR protein domain-containing protein</fullName>
    </recommendedName>
</protein>
<dbReference type="EMBL" id="ML987189">
    <property type="protein sequence ID" value="KAF2255763.1"/>
    <property type="molecule type" value="Genomic_DNA"/>
</dbReference>
<dbReference type="Pfam" id="PF05347">
    <property type="entry name" value="Complex1_LYR"/>
    <property type="match status" value="1"/>
</dbReference>
<sequence length="284" mass="32454">MPRFLRPKQSTQHRVAAIALYRALLSRCSSATLPDEDRTSMRNAIRNKFRKNRKIQSPYQLGLVFRAGYETLDHLDASTTGDTRSISFLTSLISTLPKGLKRTPPLGPRPPPPQDPSKKLLACLPPEKAVLNVRPYAKVTGPRHVPILASANGVPFLRLKKPQPPALSRVIRQKLERRINRFHLRIELNNFWIPIGRQEDEWDAMLEKRFGIKEGGRGEPKWADALQEASQLNLDAYDKDMATDREIARKMIRIVDEETRLALQEGQKVVRGRKGKPIRPRWPT</sequence>
<accession>A0A6A6J2T1</accession>
<evidence type="ECO:0000259" key="1">
    <source>
        <dbReference type="Pfam" id="PF05347"/>
    </source>
</evidence>
<name>A0A6A6J2T1_9PLEO</name>
<gene>
    <name evidence="2" type="ORF">BU26DRAFT_412962</name>
</gene>
<dbReference type="InterPro" id="IPR046896">
    <property type="entry name" value="Cup1-like_N"/>
</dbReference>
<reference evidence="2" key="1">
    <citation type="journal article" date="2020" name="Stud. Mycol.">
        <title>101 Dothideomycetes genomes: a test case for predicting lifestyles and emergence of pathogens.</title>
        <authorList>
            <person name="Haridas S."/>
            <person name="Albert R."/>
            <person name="Binder M."/>
            <person name="Bloem J."/>
            <person name="Labutti K."/>
            <person name="Salamov A."/>
            <person name="Andreopoulos B."/>
            <person name="Baker S."/>
            <person name="Barry K."/>
            <person name="Bills G."/>
            <person name="Bluhm B."/>
            <person name="Cannon C."/>
            <person name="Castanera R."/>
            <person name="Culley D."/>
            <person name="Daum C."/>
            <person name="Ezra D."/>
            <person name="Gonzalez J."/>
            <person name="Henrissat B."/>
            <person name="Kuo A."/>
            <person name="Liang C."/>
            <person name="Lipzen A."/>
            <person name="Lutzoni F."/>
            <person name="Magnuson J."/>
            <person name="Mondo S."/>
            <person name="Nolan M."/>
            <person name="Ohm R."/>
            <person name="Pangilinan J."/>
            <person name="Park H.-J."/>
            <person name="Ramirez L."/>
            <person name="Alfaro M."/>
            <person name="Sun H."/>
            <person name="Tritt A."/>
            <person name="Yoshinaga Y."/>
            <person name="Zwiers L.-H."/>
            <person name="Turgeon B."/>
            <person name="Goodwin S."/>
            <person name="Spatafora J."/>
            <person name="Crous P."/>
            <person name="Grigoriev I."/>
        </authorList>
    </citation>
    <scope>NUCLEOTIDE SEQUENCE</scope>
    <source>
        <strain evidence="2">CBS 122368</strain>
    </source>
</reference>
<dbReference type="GeneID" id="54576328"/>
<dbReference type="CDD" id="cd20273">
    <property type="entry name" value="Complex1_LYR_unchar"/>
    <property type="match status" value="1"/>
</dbReference>
<dbReference type="AlphaFoldDB" id="A0A6A6J2T1"/>
<dbReference type="Proteomes" id="UP000800094">
    <property type="component" value="Unassembled WGS sequence"/>
</dbReference>
<dbReference type="RefSeq" id="XP_033690767.1">
    <property type="nucleotide sequence ID" value="XM_033822998.1"/>
</dbReference>
<dbReference type="InterPro" id="IPR008011">
    <property type="entry name" value="Complex1_LYR_dom"/>
</dbReference>
<evidence type="ECO:0000313" key="3">
    <source>
        <dbReference type="Proteomes" id="UP000800094"/>
    </source>
</evidence>
<organism evidence="2 3">
    <name type="scientific">Trematosphaeria pertusa</name>
    <dbReference type="NCBI Taxonomy" id="390896"/>
    <lineage>
        <taxon>Eukaryota</taxon>
        <taxon>Fungi</taxon>
        <taxon>Dikarya</taxon>
        <taxon>Ascomycota</taxon>
        <taxon>Pezizomycotina</taxon>
        <taxon>Dothideomycetes</taxon>
        <taxon>Pleosporomycetidae</taxon>
        <taxon>Pleosporales</taxon>
        <taxon>Massarineae</taxon>
        <taxon>Trematosphaeriaceae</taxon>
        <taxon>Trematosphaeria</taxon>
    </lineage>
</organism>
<feature type="domain" description="Complex 1 LYR protein" evidence="1">
    <location>
        <begin position="17"/>
        <end position="73"/>
    </location>
</feature>
<proteinExistence type="predicted"/>
<evidence type="ECO:0000313" key="2">
    <source>
        <dbReference type="EMBL" id="KAF2255763.1"/>
    </source>
</evidence>
<dbReference type="OrthoDB" id="3925971at2759"/>
<keyword evidence="3" id="KW-1185">Reference proteome</keyword>